<protein>
    <submittedName>
        <fullName evidence="3">Peptidase M16</fullName>
    </submittedName>
</protein>
<dbReference type="InterPro" id="IPR011765">
    <property type="entry name" value="Pept_M16_N"/>
</dbReference>
<dbReference type="InterPro" id="IPR011249">
    <property type="entry name" value="Metalloenz_LuxS/M16"/>
</dbReference>
<dbReference type="AlphaFoldDB" id="A0A220S1G3"/>
<sequence>MTAKKFLPLFLLALPLAAESAVNIQRWKTAEGTQILLVERHENPIVDMQVSFKGAGSVFNPAGKSHVAEFAASLLTGGTKKLDEEAFHAKANDVAAAISSSSDKETASAGLRSLSKWRSLHRSVRLLNEAVTEPRFDPNVFARNQMQAVTALQQQETTPDYNAGRAFAKLAYPDHPYGNSANVTVDSIKSVTLNDIRAFHRSRYGKDNAVVAIVGDVSRRQADRLAKNALKGLPDKSGASLSMPPVAKQTARSINIPFAGEQAQIILGMPLIKRKDPDYYALVAGNYVLGGGGFDSRLMKVLRDSKGYTYGVNSSLSPTTEEGPFTVSFSTQKKNTQAALADAQTVIEQFIAEGPTEAELQQAKANIIGSFPLRFDSNAKLVGYLSLIGVHDLPSDYLEAYPQAVSQLTAAQVKEAWQRRVKFDDLHIVVVGAQ</sequence>
<dbReference type="InterPro" id="IPR007863">
    <property type="entry name" value="Peptidase_M16_C"/>
</dbReference>
<gene>
    <name evidence="3" type="ORF">BG910_05830</name>
</gene>
<feature type="domain" description="Peptidase M16 N-terminal" evidence="1">
    <location>
        <begin position="39"/>
        <end position="180"/>
    </location>
</feature>
<feature type="domain" description="Peptidase M16 C-terminal" evidence="2">
    <location>
        <begin position="190"/>
        <end position="366"/>
    </location>
</feature>
<dbReference type="SUPFAM" id="SSF63411">
    <property type="entry name" value="LuxS/MPP-like metallohydrolase"/>
    <property type="match status" value="2"/>
</dbReference>
<evidence type="ECO:0000313" key="3">
    <source>
        <dbReference type="EMBL" id="ASK27319.1"/>
    </source>
</evidence>
<dbReference type="Pfam" id="PF05193">
    <property type="entry name" value="Peptidase_M16_C"/>
    <property type="match status" value="1"/>
</dbReference>
<name>A0A220S1G3_9NEIS</name>
<keyword evidence="4" id="KW-1185">Reference proteome</keyword>
<dbReference type="PANTHER" id="PTHR11851">
    <property type="entry name" value="METALLOPROTEASE"/>
    <property type="match status" value="1"/>
</dbReference>
<dbReference type="Pfam" id="PF00675">
    <property type="entry name" value="Peptidase_M16"/>
    <property type="match status" value="1"/>
</dbReference>
<dbReference type="KEGG" id="nei:BG910_05830"/>
<dbReference type="InterPro" id="IPR050361">
    <property type="entry name" value="MPP/UQCRC_Complex"/>
</dbReference>
<evidence type="ECO:0000259" key="2">
    <source>
        <dbReference type="Pfam" id="PF05193"/>
    </source>
</evidence>
<dbReference type="RefSeq" id="WP_089036029.1">
    <property type="nucleotide sequence ID" value="NZ_CP022278.1"/>
</dbReference>
<evidence type="ECO:0000259" key="1">
    <source>
        <dbReference type="Pfam" id="PF00675"/>
    </source>
</evidence>
<evidence type="ECO:0000313" key="4">
    <source>
        <dbReference type="Proteomes" id="UP000198238"/>
    </source>
</evidence>
<dbReference type="Gene3D" id="3.30.830.10">
    <property type="entry name" value="Metalloenzyme, LuxS/M16 peptidase-like"/>
    <property type="match status" value="2"/>
</dbReference>
<reference evidence="3 4" key="1">
    <citation type="submission" date="2017-06" db="EMBL/GenBank/DDBJ databases">
        <title>Neisseria chenwenguii sp. nov., isolated from the intestinal contents of Tibetan Plateau Pika in Yushu, Qinghai Province, China.</title>
        <authorList>
            <person name="Zhang G."/>
        </authorList>
    </citation>
    <scope>NUCLEOTIDE SEQUENCE [LARGE SCALE GENOMIC DNA]</scope>
    <source>
        <strain evidence="3 4">10023</strain>
    </source>
</reference>
<proteinExistence type="predicted"/>
<dbReference type="GO" id="GO:0046872">
    <property type="term" value="F:metal ion binding"/>
    <property type="evidence" value="ECO:0007669"/>
    <property type="project" value="InterPro"/>
</dbReference>
<accession>A0A220S1G3</accession>
<organism evidence="3 4">
    <name type="scientific">Neisseria chenwenguii</name>
    <dbReference type="NCBI Taxonomy" id="1853278"/>
    <lineage>
        <taxon>Bacteria</taxon>
        <taxon>Pseudomonadati</taxon>
        <taxon>Pseudomonadota</taxon>
        <taxon>Betaproteobacteria</taxon>
        <taxon>Neisseriales</taxon>
        <taxon>Neisseriaceae</taxon>
        <taxon>Neisseria</taxon>
    </lineage>
</organism>
<dbReference type="EMBL" id="CP022278">
    <property type="protein sequence ID" value="ASK27319.1"/>
    <property type="molecule type" value="Genomic_DNA"/>
</dbReference>
<dbReference type="Proteomes" id="UP000198238">
    <property type="component" value="Chromosome"/>
</dbReference>
<dbReference type="PANTHER" id="PTHR11851:SF224">
    <property type="entry name" value="PROCESSING PROTEASE"/>
    <property type="match status" value="1"/>
</dbReference>
<dbReference type="OrthoDB" id="9811314at2"/>